<dbReference type="PROSITE" id="PS50011">
    <property type="entry name" value="PROTEIN_KINASE_DOM"/>
    <property type="match status" value="1"/>
</dbReference>
<evidence type="ECO:0000313" key="4">
    <source>
        <dbReference type="Proteomes" id="UP000688137"/>
    </source>
</evidence>
<dbReference type="InterPro" id="IPR000719">
    <property type="entry name" value="Prot_kinase_dom"/>
</dbReference>
<dbReference type="PANTHER" id="PTHR44167">
    <property type="entry name" value="OVARIAN-SPECIFIC SERINE/THREONINE-PROTEIN KINASE LOK-RELATED"/>
    <property type="match status" value="1"/>
</dbReference>
<feature type="compositionally biased region" description="Basic residues" evidence="1">
    <location>
        <begin position="481"/>
        <end position="493"/>
    </location>
</feature>
<dbReference type="AlphaFoldDB" id="A0A8S1NS09"/>
<dbReference type="EMBL" id="CAJJDM010000093">
    <property type="protein sequence ID" value="CAD8092303.1"/>
    <property type="molecule type" value="Genomic_DNA"/>
</dbReference>
<evidence type="ECO:0000259" key="2">
    <source>
        <dbReference type="PROSITE" id="PS50011"/>
    </source>
</evidence>
<gene>
    <name evidence="3" type="ORF">PPRIM_AZ9-3.1.T0900101</name>
</gene>
<dbReference type="SMART" id="SM00220">
    <property type="entry name" value="S_TKc"/>
    <property type="match status" value="1"/>
</dbReference>
<dbReference type="Pfam" id="PF00069">
    <property type="entry name" value="Pkinase"/>
    <property type="match status" value="1"/>
</dbReference>
<dbReference type="GO" id="GO:0005524">
    <property type="term" value="F:ATP binding"/>
    <property type="evidence" value="ECO:0007669"/>
    <property type="project" value="InterPro"/>
</dbReference>
<dbReference type="GO" id="GO:0005737">
    <property type="term" value="C:cytoplasm"/>
    <property type="evidence" value="ECO:0007669"/>
    <property type="project" value="TreeGrafter"/>
</dbReference>
<dbReference type="PANTHER" id="PTHR44167:SF18">
    <property type="entry name" value="PROTEIN KINASE DOMAIN-CONTAINING PROTEIN"/>
    <property type="match status" value="1"/>
</dbReference>
<accession>A0A8S1NS09</accession>
<dbReference type="OMA" id="ISEIMWR"/>
<dbReference type="GO" id="GO:0044773">
    <property type="term" value="P:mitotic DNA damage checkpoint signaling"/>
    <property type="evidence" value="ECO:0007669"/>
    <property type="project" value="TreeGrafter"/>
</dbReference>
<protein>
    <recommendedName>
        <fullName evidence="2">Protein kinase domain-containing protein</fullName>
    </recommendedName>
</protein>
<keyword evidence="4" id="KW-1185">Reference proteome</keyword>
<comment type="caution">
    <text evidence="3">The sequence shown here is derived from an EMBL/GenBank/DDBJ whole genome shotgun (WGS) entry which is preliminary data.</text>
</comment>
<dbReference type="GO" id="GO:0004674">
    <property type="term" value="F:protein serine/threonine kinase activity"/>
    <property type="evidence" value="ECO:0007669"/>
    <property type="project" value="TreeGrafter"/>
</dbReference>
<feature type="domain" description="Protein kinase" evidence="2">
    <location>
        <begin position="138"/>
        <end position="388"/>
    </location>
</feature>
<dbReference type="GO" id="GO:0005634">
    <property type="term" value="C:nucleus"/>
    <property type="evidence" value="ECO:0007669"/>
    <property type="project" value="TreeGrafter"/>
</dbReference>
<reference evidence="3" key="1">
    <citation type="submission" date="2021-01" db="EMBL/GenBank/DDBJ databases">
        <authorList>
            <consortium name="Genoscope - CEA"/>
            <person name="William W."/>
        </authorList>
    </citation>
    <scope>NUCLEOTIDE SEQUENCE</scope>
</reference>
<sequence length="493" mass="58274">MNWLSQQKDEHDSIFNNGGDFWLSTKQQENQQNLIFQGKAFQKQAKSRKWEAVHLELYVDKLIKIANNQAEYCNINACYLKKIKYSESSFQPYKHGFRLHQGKQRVEFFTESQDHYERWQSALKRYCILTKFNKKYKLICKHKLNEPYPSCTYKAQRNSDGLFFQIRIIEKNQLDDPILALNEITILRRLDHVYVQRLQEVYEDQVYLYVVYDQYAGREQKFLLPQLLQTPEKVIAELFYKLLLGLHHIHSKGLFHRDIKFDNIFNRFPDCLTDCCFVNFSSADFHENKMHRRIGTPGFMAPEIFKTKQYDQQIDVFSLGVIFYYIVFGRMPFGTDFNEVLSKNEQGDIEYPDYCKISISGLQLMKLMLQKEPQKRCTSFQALNHHWFINLKIRDLLGKPSVMMNQMKMGSGLNLSTILEKSDMIDNSNMSIALTPRGIKKKSQISRSKSSDMNILDQEFIYDSVADKMKSLKNTMPQPSRLKHKSNQTQMKK</sequence>
<feature type="region of interest" description="Disordered" evidence="1">
    <location>
        <begin position="472"/>
        <end position="493"/>
    </location>
</feature>
<organism evidence="3 4">
    <name type="scientific">Paramecium primaurelia</name>
    <dbReference type="NCBI Taxonomy" id="5886"/>
    <lineage>
        <taxon>Eukaryota</taxon>
        <taxon>Sar</taxon>
        <taxon>Alveolata</taxon>
        <taxon>Ciliophora</taxon>
        <taxon>Intramacronucleata</taxon>
        <taxon>Oligohymenophorea</taxon>
        <taxon>Peniculida</taxon>
        <taxon>Parameciidae</taxon>
        <taxon>Paramecium</taxon>
    </lineage>
</organism>
<name>A0A8S1NS09_PARPR</name>
<proteinExistence type="predicted"/>
<evidence type="ECO:0000313" key="3">
    <source>
        <dbReference type="EMBL" id="CAD8092303.1"/>
    </source>
</evidence>
<evidence type="ECO:0000256" key="1">
    <source>
        <dbReference type="SAM" id="MobiDB-lite"/>
    </source>
</evidence>
<dbReference type="Proteomes" id="UP000688137">
    <property type="component" value="Unassembled WGS sequence"/>
</dbReference>